<dbReference type="AlphaFoldDB" id="A0A1G9MN59"/>
<dbReference type="EMBL" id="FNGY01000002">
    <property type="protein sequence ID" value="SDL75716.1"/>
    <property type="molecule type" value="Genomic_DNA"/>
</dbReference>
<organism evidence="2 3">
    <name type="scientific">Pedobacter steynii</name>
    <dbReference type="NCBI Taxonomy" id="430522"/>
    <lineage>
        <taxon>Bacteria</taxon>
        <taxon>Pseudomonadati</taxon>
        <taxon>Bacteroidota</taxon>
        <taxon>Sphingobacteriia</taxon>
        <taxon>Sphingobacteriales</taxon>
        <taxon>Sphingobacteriaceae</taxon>
        <taxon>Pedobacter</taxon>
    </lineage>
</organism>
<accession>A0A1G9MN59</accession>
<keyword evidence="1" id="KW-1133">Transmembrane helix</keyword>
<feature type="transmembrane region" description="Helical" evidence="1">
    <location>
        <begin position="7"/>
        <end position="28"/>
    </location>
</feature>
<keyword evidence="3" id="KW-1185">Reference proteome</keyword>
<evidence type="ECO:0000313" key="3">
    <source>
        <dbReference type="Proteomes" id="UP000183200"/>
    </source>
</evidence>
<name>A0A1G9MN59_9SPHI</name>
<dbReference type="PROSITE" id="PS51257">
    <property type="entry name" value="PROKAR_LIPOPROTEIN"/>
    <property type="match status" value="1"/>
</dbReference>
<proteinExistence type="predicted"/>
<sequence>MKRYLNLLLPHYCLTGVTSILTFIFLLLGSCKREEQIALKQLRISVSRATVFLKKPNNIVLTEGSEQAMKSQVLN</sequence>
<protein>
    <submittedName>
        <fullName evidence="2">Uncharacterized protein</fullName>
    </submittedName>
</protein>
<keyword evidence="1" id="KW-0812">Transmembrane</keyword>
<evidence type="ECO:0000313" key="2">
    <source>
        <dbReference type="EMBL" id="SDL75716.1"/>
    </source>
</evidence>
<keyword evidence="1" id="KW-0472">Membrane</keyword>
<dbReference type="Proteomes" id="UP000183200">
    <property type="component" value="Unassembled WGS sequence"/>
</dbReference>
<gene>
    <name evidence="2" type="ORF">SAMN05421820_10268</name>
</gene>
<evidence type="ECO:0000256" key="1">
    <source>
        <dbReference type="SAM" id="Phobius"/>
    </source>
</evidence>
<reference evidence="3" key="1">
    <citation type="submission" date="2016-10" db="EMBL/GenBank/DDBJ databases">
        <authorList>
            <person name="Varghese N."/>
            <person name="Submissions S."/>
        </authorList>
    </citation>
    <scope>NUCLEOTIDE SEQUENCE [LARGE SCALE GENOMIC DNA]</scope>
    <source>
        <strain evidence="3">DSM 19110</strain>
    </source>
</reference>